<keyword evidence="2 4" id="KW-0238">DNA-binding</keyword>
<feature type="DNA-binding region" description="H-T-H motif" evidence="4">
    <location>
        <begin position="27"/>
        <end position="46"/>
    </location>
</feature>
<evidence type="ECO:0000256" key="1">
    <source>
        <dbReference type="ARBA" id="ARBA00023015"/>
    </source>
</evidence>
<dbReference type="AlphaFoldDB" id="A0A4R6Y8Z5"/>
<dbReference type="InterPro" id="IPR036271">
    <property type="entry name" value="Tet_transcr_reg_TetR-rel_C_sf"/>
</dbReference>
<dbReference type="PANTHER" id="PTHR47506:SF6">
    <property type="entry name" value="HTH-TYPE TRANSCRIPTIONAL REPRESSOR NEMR"/>
    <property type="match status" value="1"/>
</dbReference>
<evidence type="ECO:0000259" key="5">
    <source>
        <dbReference type="PROSITE" id="PS50977"/>
    </source>
</evidence>
<dbReference type="SUPFAM" id="SSF46689">
    <property type="entry name" value="Homeodomain-like"/>
    <property type="match status" value="1"/>
</dbReference>
<dbReference type="InterPro" id="IPR011075">
    <property type="entry name" value="TetR_C"/>
</dbReference>
<proteinExistence type="predicted"/>
<dbReference type="InterPro" id="IPR001647">
    <property type="entry name" value="HTH_TetR"/>
</dbReference>
<organism evidence="6 7">
    <name type="scientific">Hydromonas duriensis</name>
    <dbReference type="NCBI Taxonomy" id="1527608"/>
    <lineage>
        <taxon>Bacteria</taxon>
        <taxon>Pseudomonadati</taxon>
        <taxon>Pseudomonadota</taxon>
        <taxon>Betaproteobacteria</taxon>
        <taxon>Burkholderiales</taxon>
        <taxon>Burkholderiaceae</taxon>
        <taxon>Hydromonas</taxon>
    </lineage>
</organism>
<evidence type="ECO:0000313" key="7">
    <source>
        <dbReference type="Proteomes" id="UP000294480"/>
    </source>
</evidence>
<evidence type="ECO:0000313" key="6">
    <source>
        <dbReference type="EMBL" id="TDR31871.1"/>
    </source>
</evidence>
<comment type="caution">
    <text evidence="6">The sequence shown here is derived from an EMBL/GenBank/DDBJ whole genome shotgun (WGS) entry which is preliminary data.</text>
</comment>
<dbReference type="GO" id="GO:0003677">
    <property type="term" value="F:DNA binding"/>
    <property type="evidence" value="ECO:0007669"/>
    <property type="project" value="UniProtKB-UniRule"/>
</dbReference>
<keyword evidence="7" id="KW-1185">Reference proteome</keyword>
<keyword evidence="3" id="KW-0804">Transcription</keyword>
<evidence type="ECO:0000256" key="2">
    <source>
        <dbReference type="ARBA" id="ARBA00023125"/>
    </source>
</evidence>
<name>A0A4R6Y8Z5_9BURK</name>
<dbReference type="EMBL" id="SNZE01000007">
    <property type="protein sequence ID" value="TDR31871.1"/>
    <property type="molecule type" value="Genomic_DNA"/>
</dbReference>
<dbReference type="SUPFAM" id="SSF48498">
    <property type="entry name" value="Tetracyclin repressor-like, C-terminal domain"/>
    <property type="match status" value="1"/>
</dbReference>
<gene>
    <name evidence="6" type="ORF">DFR44_10788</name>
</gene>
<dbReference type="Pfam" id="PF16925">
    <property type="entry name" value="TetR_C_13"/>
    <property type="match status" value="1"/>
</dbReference>
<reference evidence="6 7" key="1">
    <citation type="submission" date="2019-03" db="EMBL/GenBank/DDBJ databases">
        <title>Genomic Encyclopedia of Type Strains, Phase IV (KMG-IV): sequencing the most valuable type-strain genomes for metagenomic binning, comparative biology and taxonomic classification.</title>
        <authorList>
            <person name="Goeker M."/>
        </authorList>
    </citation>
    <scope>NUCLEOTIDE SEQUENCE [LARGE SCALE GENOMIC DNA]</scope>
    <source>
        <strain evidence="6 7">DSM 102852</strain>
    </source>
</reference>
<accession>A0A4R6Y8Z5</accession>
<dbReference type="InterPro" id="IPR009057">
    <property type="entry name" value="Homeodomain-like_sf"/>
</dbReference>
<dbReference type="PROSITE" id="PS50977">
    <property type="entry name" value="HTH_TETR_2"/>
    <property type="match status" value="1"/>
</dbReference>
<dbReference type="Proteomes" id="UP000294480">
    <property type="component" value="Unassembled WGS sequence"/>
</dbReference>
<dbReference type="Gene3D" id="1.10.357.10">
    <property type="entry name" value="Tetracycline Repressor, domain 2"/>
    <property type="match status" value="1"/>
</dbReference>
<dbReference type="OrthoDB" id="9809772at2"/>
<protein>
    <submittedName>
        <fullName evidence="6">TetR family transcriptional regulator</fullName>
    </submittedName>
</protein>
<evidence type="ECO:0000256" key="3">
    <source>
        <dbReference type="ARBA" id="ARBA00023163"/>
    </source>
</evidence>
<sequence length="195" mass="21956">MNQKHDRQEALEKGLQLLCENSYHNIGVNLICQQTGMTKGAFYNAFKSKENFLIEVLNVFAQSSLERIRYQLSFPPEQPAVERLKNFYIQMLEQQPSLNFAGCFVNNIMSELGAQNEAVAECTSLLFNSFVLAIQPCVLEAQEQGAFDKNLSAKDIAQLLHASFYGALTCARGLRQNHQAITNMNLLFKSLTTSH</sequence>
<dbReference type="Pfam" id="PF00440">
    <property type="entry name" value="TetR_N"/>
    <property type="match status" value="1"/>
</dbReference>
<keyword evidence="1" id="KW-0805">Transcription regulation</keyword>
<dbReference type="RefSeq" id="WP_133619579.1">
    <property type="nucleotide sequence ID" value="NZ_SNZE01000007.1"/>
</dbReference>
<feature type="domain" description="HTH tetR-type" evidence="5">
    <location>
        <begin position="4"/>
        <end position="64"/>
    </location>
</feature>
<dbReference type="PANTHER" id="PTHR47506">
    <property type="entry name" value="TRANSCRIPTIONAL REGULATORY PROTEIN"/>
    <property type="match status" value="1"/>
</dbReference>
<evidence type="ECO:0000256" key="4">
    <source>
        <dbReference type="PROSITE-ProRule" id="PRU00335"/>
    </source>
</evidence>